<dbReference type="PANTHER" id="PTHR30290">
    <property type="entry name" value="PERIPLASMIC BINDING COMPONENT OF ABC TRANSPORTER"/>
    <property type="match status" value="1"/>
</dbReference>
<dbReference type="GO" id="GO:0015833">
    <property type="term" value="P:peptide transport"/>
    <property type="evidence" value="ECO:0007669"/>
    <property type="project" value="TreeGrafter"/>
</dbReference>
<dbReference type="EMBL" id="FQXK01000023">
    <property type="protein sequence ID" value="SHI27960.1"/>
    <property type="molecule type" value="Genomic_DNA"/>
</dbReference>
<evidence type="ECO:0000256" key="5">
    <source>
        <dbReference type="SAM" id="SignalP"/>
    </source>
</evidence>
<dbReference type="InterPro" id="IPR023765">
    <property type="entry name" value="SBP_5_CS"/>
</dbReference>
<accession>A0A1M5ZUP4</accession>
<dbReference type="InterPro" id="IPR000914">
    <property type="entry name" value="SBP_5_dom"/>
</dbReference>
<evidence type="ECO:0000256" key="1">
    <source>
        <dbReference type="ARBA" id="ARBA00004193"/>
    </source>
</evidence>
<dbReference type="AlphaFoldDB" id="A0A1M5ZUP4"/>
<proteinExistence type="inferred from homology"/>
<feature type="signal peptide" evidence="5">
    <location>
        <begin position="1"/>
        <end position="25"/>
    </location>
</feature>
<evidence type="ECO:0000313" key="8">
    <source>
        <dbReference type="Proteomes" id="UP000184278"/>
    </source>
</evidence>
<name>A0A1M5ZUP4_BUTFI</name>
<dbReference type="OrthoDB" id="9801912at2"/>
<keyword evidence="4 5" id="KW-0732">Signal</keyword>
<dbReference type="PIRSF" id="PIRSF002741">
    <property type="entry name" value="MppA"/>
    <property type="match status" value="1"/>
</dbReference>
<comment type="similarity">
    <text evidence="2">Belongs to the bacterial solute-binding protein 5 family.</text>
</comment>
<feature type="domain" description="Solute-binding protein family 5" evidence="6">
    <location>
        <begin position="85"/>
        <end position="465"/>
    </location>
</feature>
<gene>
    <name evidence="7" type="ORF">SAMN02745229_02715</name>
</gene>
<dbReference type="Gene3D" id="3.90.76.10">
    <property type="entry name" value="Dipeptide-binding Protein, Domain 1"/>
    <property type="match status" value="1"/>
</dbReference>
<organism evidence="7 8">
    <name type="scientific">Butyrivibrio fibrisolvens DSM 3071</name>
    <dbReference type="NCBI Taxonomy" id="1121131"/>
    <lineage>
        <taxon>Bacteria</taxon>
        <taxon>Bacillati</taxon>
        <taxon>Bacillota</taxon>
        <taxon>Clostridia</taxon>
        <taxon>Lachnospirales</taxon>
        <taxon>Lachnospiraceae</taxon>
        <taxon>Butyrivibrio</taxon>
    </lineage>
</organism>
<dbReference type="PROSITE" id="PS51257">
    <property type="entry name" value="PROKAR_LIPOPROTEIN"/>
    <property type="match status" value="1"/>
</dbReference>
<evidence type="ECO:0000256" key="3">
    <source>
        <dbReference type="ARBA" id="ARBA00022448"/>
    </source>
</evidence>
<dbReference type="GO" id="GO:1904680">
    <property type="term" value="F:peptide transmembrane transporter activity"/>
    <property type="evidence" value="ECO:0007669"/>
    <property type="project" value="TreeGrafter"/>
</dbReference>
<dbReference type="CDD" id="cd08504">
    <property type="entry name" value="PBP2_OppA"/>
    <property type="match status" value="1"/>
</dbReference>
<reference evidence="8" key="1">
    <citation type="submission" date="2016-11" db="EMBL/GenBank/DDBJ databases">
        <authorList>
            <person name="Varghese N."/>
            <person name="Submissions S."/>
        </authorList>
    </citation>
    <scope>NUCLEOTIDE SEQUENCE [LARGE SCALE GENOMIC DNA]</scope>
    <source>
        <strain evidence="8">DSM 3071</strain>
    </source>
</reference>
<dbReference type="GeneID" id="89510937"/>
<dbReference type="InterPro" id="IPR030678">
    <property type="entry name" value="Peptide/Ni-bd"/>
</dbReference>
<keyword evidence="3" id="KW-0813">Transport</keyword>
<sequence>MRKVFKKVVATGLALSMLLGMSACGDKNKAGDTASAAGNYKSITTTMSMESGTLDSAGITSYWWWSYTSLATAPLVELAADGSYKNILADSYEVNDDMTVYTFHIKEDANWNNGDAVTAADFLNTITRALDPDCGNGYSTMLLCIKGAEAIYKEGADISTLGVECPDDKTIIFNLTEPTAYFMDLLTLPVFIPTHRELQTETNGPWSMGEDMDALVSCGPFYMAEYVPNQYCVYKKNDSYVLKDEIHLDEVKTMAMEDTQAIISAYKTGELDIATADYTVLEEYDGSDELVKYVATTSNYELFDITKPPFDDVRVREAFSISIDRDAVATACGTNYIGTSFFVGTGVISKASGKTWSEEAGGELLTYDVERAKELLAEAGYPNGEGFPTVTYKYPSTQIESDIAQALQAQWKENLGIEVQLEAQETQVNISDRRAGDFDICRMQWTADFIDPYTYLSMYRTTDSYNDNGTNCSEYDALMEESNKESDPVKRYELLHEAEKILVADYFWAIPVVNRETIVLMNPKLTNRIVDPSRGNIRTKYLDIE</sequence>
<dbReference type="PANTHER" id="PTHR30290:SF10">
    <property type="entry name" value="PERIPLASMIC OLIGOPEPTIDE-BINDING PROTEIN-RELATED"/>
    <property type="match status" value="1"/>
</dbReference>
<dbReference type="SUPFAM" id="SSF53850">
    <property type="entry name" value="Periplasmic binding protein-like II"/>
    <property type="match status" value="1"/>
</dbReference>
<feature type="chain" id="PRO_5038902497" evidence="5">
    <location>
        <begin position="26"/>
        <end position="545"/>
    </location>
</feature>
<evidence type="ECO:0000313" key="7">
    <source>
        <dbReference type="EMBL" id="SHI27960.1"/>
    </source>
</evidence>
<dbReference type="Gene3D" id="3.40.190.10">
    <property type="entry name" value="Periplasmic binding protein-like II"/>
    <property type="match status" value="1"/>
</dbReference>
<dbReference type="PROSITE" id="PS01040">
    <property type="entry name" value="SBP_BACTERIAL_5"/>
    <property type="match status" value="1"/>
</dbReference>
<dbReference type="Gene3D" id="3.10.105.10">
    <property type="entry name" value="Dipeptide-binding Protein, Domain 3"/>
    <property type="match status" value="1"/>
</dbReference>
<evidence type="ECO:0000256" key="4">
    <source>
        <dbReference type="ARBA" id="ARBA00022729"/>
    </source>
</evidence>
<comment type="subcellular location">
    <subcellularLocation>
        <location evidence="1">Cell membrane</location>
        <topology evidence="1">Lipid-anchor</topology>
    </subcellularLocation>
</comment>
<evidence type="ECO:0000259" key="6">
    <source>
        <dbReference type="Pfam" id="PF00496"/>
    </source>
</evidence>
<dbReference type="GO" id="GO:0042597">
    <property type="term" value="C:periplasmic space"/>
    <property type="evidence" value="ECO:0007669"/>
    <property type="project" value="UniProtKB-ARBA"/>
</dbReference>
<dbReference type="Proteomes" id="UP000184278">
    <property type="component" value="Unassembled WGS sequence"/>
</dbReference>
<protein>
    <submittedName>
        <fullName evidence="7">Oligopeptide transport system substrate-binding protein</fullName>
    </submittedName>
</protein>
<dbReference type="RefSeq" id="WP_073388559.1">
    <property type="nucleotide sequence ID" value="NZ_FQXK01000023.1"/>
</dbReference>
<dbReference type="STRING" id="1121131.SAMN02745229_02715"/>
<dbReference type="Pfam" id="PF00496">
    <property type="entry name" value="SBP_bac_5"/>
    <property type="match status" value="1"/>
</dbReference>
<dbReference type="GO" id="GO:0043190">
    <property type="term" value="C:ATP-binding cassette (ABC) transporter complex"/>
    <property type="evidence" value="ECO:0007669"/>
    <property type="project" value="InterPro"/>
</dbReference>
<dbReference type="InterPro" id="IPR039424">
    <property type="entry name" value="SBP_5"/>
</dbReference>
<evidence type="ECO:0000256" key="2">
    <source>
        <dbReference type="ARBA" id="ARBA00005695"/>
    </source>
</evidence>
<keyword evidence="8" id="KW-1185">Reference proteome</keyword>